<gene>
    <name evidence="13" type="ORF">E1301_Tti013177</name>
</gene>
<dbReference type="PROSITE" id="PS00237">
    <property type="entry name" value="G_PROTEIN_RECEP_F1_1"/>
    <property type="match status" value="1"/>
</dbReference>
<evidence type="ECO:0000256" key="9">
    <source>
        <dbReference type="ARBA" id="ARBA00023224"/>
    </source>
</evidence>
<evidence type="ECO:0000256" key="3">
    <source>
        <dbReference type="ARBA" id="ARBA00022692"/>
    </source>
</evidence>
<keyword evidence="7" id="KW-1015">Disulfide bond</keyword>
<dbReference type="InterPro" id="IPR000355">
    <property type="entry name" value="Chemokine_rcpt"/>
</dbReference>
<feature type="transmembrane region" description="Helical" evidence="11">
    <location>
        <begin position="142"/>
        <end position="160"/>
    </location>
</feature>
<dbReference type="GO" id="GO:0007204">
    <property type="term" value="P:positive regulation of cytosolic calcium ion concentration"/>
    <property type="evidence" value="ECO:0007669"/>
    <property type="project" value="TreeGrafter"/>
</dbReference>
<evidence type="ECO:0000256" key="5">
    <source>
        <dbReference type="ARBA" id="ARBA00023040"/>
    </source>
</evidence>
<evidence type="ECO:0000313" key="13">
    <source>
        <dbReference type="EMBL" id="KAA0718597.1"/>
    </source>
</evidence>
<dbReference type="EMBL" id="SOYY01000007">
    <property type="protein sequence ID" value="KAA0718597.1"/>
    <property type="molecule type" value="Genomic_DNA"/>
</dbReference>
<evidence type="ECO:0000256" key="4">
    <source>
        <dbReference type="ARBA" id="ARBA00022989"/>
    </source>
</evidence>
<dbReference type="FunFam" id="1.20.1070.10:FF:000130">
    <property type="entry name" value="Chemokine (C-C motif) receptor 2"/>
    <property type="match status" value="1"/>
</dbReference>
<evidence type="ECO:0000256" key="7">
    <source>
        <dbReference type="ARBA" id="ARBA00023157"/>
    </source>
</evidence>
<dbReference type="GO" id="GO:0006955">
    <property type="term" value="P:immune response"/>
    <property type="evidence" value="ECO:0007669"/>
    <property type="project" value="TreeGrafter"/>
</dbReference>
<keyword evidence="8 10" id="KW-0675">Receptor</keyword>
<dbReference type="GO" id="GO:0019722">
    <property type="term" value="P:calcium-mediated signaling"/>
    <property type="evidence" value="ECO:0007669"/>
    <property type="project" value="TreeGrafter"/>
</dbReference>
<evidence type="ECO:0000256" key="8">
    <source>
        <dbReference type="ARBA" id="ARBA00023170"/>
    </source>
</evidence>
<feature type="transmembrane region" description="Helical" evidence="11">
    <location>
        <begin position="34"/>
        <end position="55"/>
    </location>
</feature>
<dbReference type="AlphaFoldDB" id="A0A5A9PD67"/>
<comment type="subcellular location">
    <subcellularLocation>
        <location evidence="1">Cell membrane</location>
        <topology evidence="1">Multi-pass membrane protein</topology>
    </subcellularLocation>
</comment>
<reference evidence="13 14" key="1">
    <citation type="journal article" date="2019" name="Mol. Ecol. Resour.">
        <title>Chromosome-level genome assembly of Triplophysa tibetana, a fish adapted to the harsh high-altitude environment of the Tibetan Plateau.</title>
        <authorList>
            <person name="Yang X."/>
            <person name="Liu H."/>
            <person name="Ma Z."/>
            <person name="Zou Y."/>
            <person name="Zou M."/>
            <person name="Mao Y."/>
            <person name="Li X."/>
            <person name="Wang H."/>
            <person name="Chen T."/>
            <person name="Wang W."/>
            <person name="Yang R."/>
        </authorList>
    </citation>
    <scope>NUCLEOTIDE SEQUENCE [LARGE SCALE GENOMIC DNA]</scope>
    <source>
        <strain evidence="13">TTIB1903HZAU</strain>
        <tissue evidence="13">Muscle</tissue>
    </source>
</reference>
<keyword evidence="14" id="KW-1185">Reference proteome</keyword>
<dbReference type="InterPro" id="IPR017452">
    <property type="entry name" value="GPCR_Rhodpsn_7TM"/>
</dbReference>
<dbReference type="Proteomes" id="UP000324632">
    <property type="component" value="Chromosome 7"/>
</dbReference>
<feature type="transmembrane region" description="Helical" evidence="11">
    <location>
        <begin position="110"/>
        <end position="130"/>
    </location>
</feature>
<dbReference type="Pfam" id="PF00001">
    <property type="entry name" value="7tm_1"/>
    <property type="match status" value="1"/>
</dbReference>
<proteinExistence type="inferred from homology"/>
<evidence type="ECO:0000256" key="11">
    <source>
        <dbReference type="SAM" id="Phobius"/>
    </source>
</evidence>
<name>A0A5A9PD67_9TELE</name>
<evidence type="ECO:0000256" key="1">
    <source>
        <dbReference type="ARBA" id="ARBA00004651"/>
    </source>
</evidence>
<dbReference type="PRINTS" id="PR00237">
    <property type="entry name" value="GPCRRHODOPSN"/>
</dbReference>
<keyword evidence="2" id="KW-1003">Cell membrane</keyword>
<dbReference type="GO" id="GO:0019957">
    <property type="term" value="F:C-C chemokine binding"/>
    <property type="evidence" value="ECO:0007669"/>
    <property type="project" value="TreeGrafter"/>
</dbReference>
<feature type="transmembrane region" description="Helical" evidence="11">
    <location>
        <begin position="208"/>
        <end position="229"/>
    </location>
</feature>
<comment type="caution">
    <text evidence="13">The sequence shown here is derived from an EMBL/GenBank/DDBJ whole genome shotgun (WGS) entry which is preliminary data.</text>
</comment>
<feature type="transmembrane region" description="Helical" evidence="11">
    <location>
        <begin position="241"/>
        <end position="272"/>
    </location>
</feature>
<dbReference type="InterPro" id="IPR000276">
    <property type="entry name" value="GPCR_Rhodpsn"/>
</dbReference>
<comment type="similarity">
    <text evidence="10">Belongs to the G-protein coupled receptor 1 family.</text>
</comment>
<keyword evidence="6 11" id="KW-0472">Membrane</keyword>
<dbReference type="PANTHER" id="PTHR10489:SF730">
    <property type="entry name" value="CHEMOKINE XC RECEPTOR 1"/>
    <property type="match status" value="1"/>
</dbReference>
<evidence type="ECO:0000259" key="12">
    <source>
        <dbReference type="PROSITE" id="PS50262"/>
    </source>
</evidence>
<feature type="transmembrane region" description="Helical" evidence="11">
    <location>
        <begin position="292"/>
        <end position="310"/>
    </location>
</feature>
<accession>A0A5A9PD67</accession>
<evidence type="ECO:0000256" key="2">
    <source>
        <dbReference type="ARBA" id="ARBA00022475"/>
    </source>
</evidence>
<dbReference type="Gene3D" id="1.20.1070.10">
    <property type="entry name" value="Rhodopsin 7-helix transmembrane proteins"/>
    <property type="match status" value="1"/>
</dbReference>
<dbReference type="PANTHER" id="PTHR10489">
    <property type="entry name" value="CELL ADHESION MOLECULE"/>
    <property type="match status" value="1"/>
</dbReference>
<sequence length="348" mass="40299">METTEYPYDNDYLNDSDICKKGSVVQFESSVTPVVFIIVVLFSCVGNTLVLIVLVKYENLKSLTNTFLFNLALSDLIFTFGLPFWAYYYMYGWTFGNEACKAVNFVFYTGYYSSLIFLTVLTVHRYIAVVHPMSVVLSRRSLHCYITSAIIWVMSMGAAVPQAMYNSVVDDPDQQLESTDKMNQEVIQLCDFDNHINWKLAGTYLQNFFFICAFVVISFCYTEILARLLRPTSHTRAKTVWLILCIVVFFFLGWGPYNVAIFLDSLISWGIFPFNECHVSITIDYLMYVSRMVAFSHCCLNPLFYVFVGIKFRNHLKKMIWTVCKKGREPQNRQSRIIYSNGEEISMH</sequence>
<keyword evidence="3 10" id="KW-0812">Transmembrane</keyword>
<keyword evidence="4 11" id="KW-1133">Transmembrane helix</keyword>
<dbReference type="GO" id="GO:0016493">
    <property type="term" value="F:C-C chemokine receptor activity"/>
    <property type="evidence" value="ECO:0007669"/>
    <property type="project" value="TreeGrafter"/>
</dbReference>
<keyword evidence="5 10" id="KW-0297">G-protein coupled receptor</keyword>
<dbReference type="PRINTS" id="PR00657">
    <property type="entry name" value="CCCHEMOKINER"/>
</dbReference>
<evidence type="ECO:0000256" key="10">
    <source>
        <dbReference type="RuleBase" id="RU000688"/>
    </source>
</evidence>
<dbReference type="PROSITE" id="PS50262">
    <property type="entry name" value="G_PROTEIN_RECEP_F1_2"/>
    <property type="match status" value="1"/>
</dbReference>
<keyword evidence="9 10" id="KW-0807">Transducer</keyword>
<dbReference type="SUPFAM" id="SSF81321">
    <property type="entry name" value="Family A G protein-coupled receptor-like"/>
    <property type="match status" value="1"/>
</dbReference>
<feature type="transmembrane region" description="Helical" evidence="11">
    <location>
        <begin position="67"/>
        <end position="90"/>
    </location>
</feature>
<protein>
    <submittedName>
        <fullName evidence="13">Chemokine XC receptor 1 G-protein coupled receptor 5</fullName>
    </submittedName>
</protein>
<evidence type="ECO:0000313" key="14">
    <source>
        <dbReference type="Proteomes" id="UP000324632"/>
    </source>
</evidence>
<dbReference type="GO" id="GO:0060326">
    <property type="term" value="P:cell chemotaxis"/>
    <property type="evidence" value="ECO:0007669"/>
    <property type="project" value="TreeGrafter"/>
</dbReference>
<evidence type="ECO:0000256" key="6">
    <source>
        <dbReference type="ARBA" id="ARBA00023136"/>
    </source>
</evidence>
<dbReference type="InterPro" id="IPR050119">
    <property type="entry name" value="CCR1-9-like"/>
</dbReference>
<dbReference type="GO" id="GO:0009897">
    <property type="term" value="C:external side of plasma membrane"/>
    <property type="evidence" value="ECO:0007669"/>
    <property type="project" value="TreeGrafter"/>
</dbReference>
<feature type="domain" description="G-protein coupled receptors family 1 profile" evidence="12">
    <location>
        <begin position="46"/>
        <end position="305"/>
    </location>
</feature>
<organism evidence="13 14">
    <name type="scientific">Triplophysa tibetana</name>
    <dbReference type="NCBI Taxonomy" id="1572043"/>
    <lineage>
        <taxon>Eukaryota</taxon>
        <taxon>Metazoa</taxon>
        <taxon>Chordata</taxon>
        <taxon>Craniata</taxon>
        <taxon>Vertebrata</taxon>
        <taxon>Euteleostomi</taxon>
        <taxon>Actinopterygii</taxon>
        <taxon>Neopterygii</taxon>
        <taxon>Teleostei</taxon>
        <taxon>Ostariophysi</taxon>
        <taxon>Cypriniformes</taxon>
        <taxon>Nemacheilidae</taxon>
        <taxon>Triplophysa</taxon>
    </lineage>
</organism>